<protein>
    <submittedName>
        <fullName evidence="3">Sulfurtransferase</fullName>
    </submittedName>
</protein>
<reference evidence="3 4" key="1">
    <citation type="submission" date="2017-12" db="EMBL/GenBank/DDBJ databases">
        <title>Isolation and characterization of estrogens degradatiion strain Microbacterium hominis SJTG1.</title>
        <authorList>
            <person name="Xiong W."/>
            <person name="Yin C."/>
            <person name="Zheng D."/>
            <person name="Liang R."/>
        </authorList>
    </citation>
    <scope>NUCLEOTIDE SEQUENCE [LARGE SCALE GENOMIC DNA]</scope>
    <source>
        <strain evidence="3 4">SJTG1</strain>
    </source>
</reference>
<dbReference type="PANTHER" id="PTHR11364">
    <property type="entry name" value="THIOSULFATE SULFERTANSFERASE"/>
    <property type="match status" value="1"/>
</dbReference>
<dbReference type="PANTHER" id="PTHR11364:SF27">
    <property type="entry name" value="SULFURTRANSFERASE"/>
    <property type="match status" value="1"/>
</dbReference>
<dbReference type="Gene3D" id="3.40.250.10">
    <property type="entry name" value="Rhodanese-like domain"/>
    <property type="match status" value="2"/>
</dbReference>
<sequence length="284" mass="30107">MPHLIDVDGLSAALADARPVRLLDVRWRLDVPEGRPAYLAAHLPDAVYVDLERDLARRGHPEEGRLPLPHAEDIERAARRWGIDDGDLVVAYDDNDSVAAARAWWLLRNRGIDIRVLDGGIRAWVARGLPVSAGDHVAEPGGVTLTGRGPRVVGIDDAARAPVDGVLIDVRAPAHYRGTAAGADPAAGHIPGAVNLPTTTFIRDGGALHDAAEVRSILWAHGIDPDGEVVLYCGTGVASAHSALALATAGIDAAVYAGSWSQWARDRRRPVAVGPTPGDAFRGW</sequence>
<gene>
    <name evidence="3" type="ORF">CXR34_13255</name>
</gene>
<dbReference type="CDD" id="cd01448">
    <property type="entry name" value="TST_Repeat_1"/>
    <property type="match status" value="1"/>
</dbReference>
<dbReference type="InterPro" id="IPR045078">
    <property type="entry name" value="TST/MPST-like"/>
</dbReference>
<dbReference type="InterPro" id="IPR036873">
    <property type="entry name" value="Rhodanese-like_dom_sf"/>
</dbReference>
<dbReference type="Proteomes" id="UP000233276">
    <property type="component" value="Chromosome"/>
</dbReference>
<evidence type="ECO:0000256" key="1">
    <source>
        <dbReference type="ARBA" id="ARBA00022679"/>
    </source>
</evidence>
<accession>A0A2K9DH65</accession>
<dbReference type="KEGG" id="mhos:CXR34_13255"/>
<keyword evidence="1 3" id="KW-0808">Transferase</keyword>
<dbReference type="GO" id="GO:0004792">
    <property type="term" value="F:thiosulfate-cyanide sulfurtransferase activity"/>
    <property type="evidence" value="ECO:0007669"/>
    <property type="project" value="TreeGrafter"/>
</dbReference>
<evidence type="ECO:0000313" key="4">
    <source>
        <dbReference type="Proteomes" id="UP000233276"/>
    </source>
</evidence>
<dbReference type="InterPro" id="IPR001763">
    <property type="entry name" value="Rhodanese-like_dom"/>
</dbReference>
<dbReference type="SUPFAM" id="SSF52821">
    <property type="entry name" value="Rhodanese/Cell cycle control phosphatase"/>
    <property type="match status" value="2"/>
</dbReference>
<evidence type="ECO:0000313" key="3">
    <source>
        <dbReference type="EMBL" id="AUG30319.1"/>
    </source>
</evidence>
<name>A0A2K9DH65_9MICO</name>
<proteinExistence type="predicted"/>
<dbReference type="EMBL" id="CP025299">
    <property type="protein sequence ID" value="AUG30319.1"/>
    <property type="molecule type" value="Genomic_DNA"/>
</dbReference>
<dbReference type="SMART" id="SM00450">
    <property type="entry name" value="RHOD"/>
    <property type="match status" value="2"/>
</dbReference>
<dbReference type="RefSeq" id="WP_101306651.1">
    <property type="nucleotide sequence ID" value="NZ_CP025299.1"/>
</dbReference>
<keyword evidence="2" id="KW-0677">Repeat</keyword>
<evidence type="ECO:0000256" key="2">
    <source>
        <dbReference type="ARBA" id="ARBA00022737"/>
    </source>
</evidence>
<dbReference type="PROSITE" id="PS50206">
    <property type="entry name" value="RHODANESE_3"/>
    <property type="match status" value="2"/>
</dbReference>
<organism evidence="3 4">
    <name type="scientific">Microbacterium hominis</name>
    <dbReference type="NCBI Taxonomy" id="162426"/>
    <lineage>
        <taxon>Bacteria</taxon>
        <taxon>Bacillati</taxon>
        <taxon>Actinomycetota</taxon>
        <taxon>Actinomycetes</taxon>
        <taxon>Micrococcales</taxon>
        <taxon>Microbacteriaceae</taxon>
        <taxon>Microbacterium</taxon>
    </lineage>
</organism>
<dbReference type="Pfam" id="PF00581">
    <property type="entry name" value="Rhodanese"/>
    <property type="match status" value="2"/>
</dbReference>
<dbReference type="AlphaFoldDB" id="A0A2K9DH65"/>